<evidence type="ECO:0000256" key="5">
    <source>
        <dbReference type="ARBA" id="ARBA00022801"/>
    </source>
</evidence>
<dbReference type="AlphaFoldDB" id="A0AA91T261"/>
<dbReference type="KEGG" id="clus:A9F13_07g02695"/>
<keyword evidence="5" id="KW-0378">Hydrolase</keyword>
<dbReference type="Pfam" id="PF02089">
    <property type="entry name" value="Palm_thioest"/>
    <property type="match status" value="1"/>
</dbReference>
<evidence type="ECO:0000256" key="8">
    <source>
        <dbReference type="ARBA" id="ARBA00031934"/>
    </source>
</evidence>
<accession>A0AA91T261</accession>
<dbReference type="EMBL" id="LYUB02000007">
    <property type="protein sequence ID" value="OVF08791.1"/>
    <property type="molecule type" value="Genomic_DNA"/>
</dbReference>
<proteinExistence type="inferred from homology"/>
<evidence type="ECO:0000256" key="2">
    <source>
        <dbReference type="ARBA" id="ARBA00012423"/>
    </source>
</evidence>
<evidence type="ECO:0000256" key="7">
    <source>
        <dbReference type="ARBA" id="ARBA00023180"/>
    </source>
</evidence>
<dbReference type="PANTHER" id="PTHR11247:SF8">
    <property type="entry name" value="PALMITOYL-PROTEIN THIOESTERASE 1"/>
    <property type="match status" value="1"/>
</dbReference>
<dbReference type="EC" id="3.1.2.22" evidence="2"/>
<evidence type="ECO:0000313" key="9">
    <source>
        <dbReference type="EMBL" id="OVF08791.1"/>
    </source>
</evidence>
<protein>
    <recommendedName>
        <fullName evidence="3">Palmitoyl-protein thioesterase 1</fullName>
        <ecNumber evidence="2">3.1.2.22</ecNumber>
    </recommendedName>
    <alternativeName>
        <fullName evidence="8">Palmitoyl-protein hydrolase 1</fullName>
    </alternativeName>
</protein>
<keyword evidence="6" id="KW-1015">Disulfide bond</keyword>
<evidence type="ECO:0000256" key="3">
    <source>
        <dbReference type="ARBA" id="ARBA00014212"/>
    </source>
</evidence>
<dbReference type="InterPro" id="IPR002472">
    <property type="entry name" value="Palm_thioest"/>
</dbReference>
<organism evidence="9 10">
    <name type="scientific">Clavispora lusitaniae</name>
    <name type="common">Candida lusitaniae</name>
    <dbReference type="NCBI Taxonomy" id="36911"/>
    <lineage>
        <taxon>Eukaryota</taxon>
        <taxon>Fungi</taxon>
        <taxon>Dikarya</taxon>
        <taxon>Ascomycota</taxon>
        <taxon>Saccharomycotina</taxon>
        <taxon>Pichiomycetes</taxon>
        <taxon>Metschnikowiaceae</taxon>
        <taxon>Clavispora</taxon>
    </lineage>
</organism>
<dbReference type="GO" id="GO:0008474">
    <property type="term" value="F:palmitoyl-(protein) hydrolase activity"/>
    <property type="evidence" value="ECO:0007669"/>
    <property type="project" value="UniProtKB-EC"/>
</dbReference>
<keyword evidence="4" id="KW-0732">Signal</keyword>
<comment type="similarity">
    <text evidence="1">Belongs to the palmitoyl-protein thioesterase family.</text>
</comment>
<comment type="caution">
    <text evidence="9">The sequence shown here is derived from an EMBL/GenBank/DDBJ whole genome shotgun (WGS) entry which is preliminary data.</text>
</comment>
<evidence type="ECO:0000256" key="4">
    <source>
        <dbReference type="ARBA" id="ARBA00022729"/>
    </source>
</evidence>
<keyword evidence="9" id="KW-0670">Pyruvate</keyword>
<evidence type="ECO:0000256" key="6">
    <source>
        <dbReference type="ARBA" id="ARBA00023157"/>
    </source>
</evidence>
<dbReference type="InterPro" id="IPR029058">
    <property type="entry name" value="AB_hydrolase_fold"/>
</dbReference>
<dbReference type="Proteomes" id="UP000195602">
    <property type="component" value="Unassembled WGS sequence"/>
</dbReference>
<reference evidence="9 10" key="1">
    <citation type="submission" date="2017-04" db="EMBL/GenBank/DDBJ databases">
        <title>Draft genome of the yeast Clavispora lusitaniae type strain CBS 6936.</title>
        <authorList>
            <person name="Durrens P."/>
            <person name="Klopp C."/>
            <person name="Biteau N."/>
            <person name="Fitton-Ouhabi V."/>
            <person name="Dementhon K."/>
            <person name="Accoceberry I."/>
            <person name="Sherman D.J."/>
            <person name="Noel T."/>
        </authorList>
    </citation>
    <scope>NUCLEOTIDE SEQUENCE [LARGE SCALE GENOMIC DNA]</scope>
    <source>
        <strain evidence="9 10">CBS 6936</strain>
    </source>
</reference>
<name>A0AA91T261_CLALS</name>
<evidence type="ECO:0000313" key="10">
    <source>
        <dbReference type="Proteomes" id="UP000195602"/>
    </source>
</evidence>
<evidence type="ECO:0000256" key="1">
    <source>
        <dbReference type="ARBA" id="ARBA00010758"/>
    </source>
</evidence>
<dbReference type="FunFam" id="3.40.50.1820:FF:000107">
    <property type="entry name" value="Palmitoyl-protein thioesterase 1"/>
    <property type="match status" value="1"/>
</dbReference>
<keyword evidence="7" id="KW-0325">Glycoprotein</keyword>
<gene>
    <name evidence="9" type="ORF">A9F13_07g02695</name>
</gene>
<sequence>MQIFRQLTLALSGLSINSKWTPVSHSVHNEIGNQEPLPSKPEAIVLWHGLGDNYNTTSMGRIKELIENTLPDTFVHSVYIDEDPALDERRSIFGDANSELAIACEQLSQIPELSNGFAGIGFSQGGLFMRALIEKCPNISVSTLITFGSPHLGVSELPLCPKDDDWLCKRRNAFLKSQVWLPSVQKTVIPAQYFRDPAQYSSYTKYSHFLANINNERPEEIDEDAKERFSQIGRLVLIKFTKDTTLVPKESAFFEEVDPHTGRTVPFTKTQLFQDDLIGLRKLFIEDKVSFYDIDDEHMRFSDDFFVDILHEYFGAP</sequence>
<dbReference type="PANTHER" id="PTHR11247">
    <property type="entry name" value="PALMITOYL-PROTEIN THIOESTERASE/DOLICHYLDIPHOSPHATASE 1"/>
    <property type="match status" value="1"/>
</dbReference>
<dbReference type="PRINTS" id="PR00414">
    <property type="entry name" value="PPTHIESTRASE"/>
</dbReference>
<dbReference type="Gene3D" id="3.40.50.1820">
    <property type="entry name" value="alpha/beta hydrolase"/>
    <property type="match status" value="1"/>
</dbReference>
<dbReference type="SUPFAM" id="SSF53474">
    <property type="entry name" value="alpha/beta-Hydrolases"/>
    <property type="match status" value="1"/>
</dbReference>